<comment type="caution">
    <text evidence="1">The sequence shown here is derived from an EMBL/GenBank/DDBJ whole genome shotgun (WGS) entry which is preliminary data.</text>
</comment>
<dbReference type="Proteomes" id="UP000036122">
    <property type="component" value="Unassembled WGS sequence"/>
</dbReference>
<evidence type="ECO:0000313" key="1">
    <source>
        <dbReference type="EMBL" id="KLT83917.1"/>
    </source>
</evidence>
<dbReference type="EMBL" id="JPHZ01000037">
    <property type="protein sequence ID" value="KLT83917.1"/>
    <property type="molecule type" value="Genomic_DNA"/>
</dbReference>
<reference evidence="1 2" key="1">
    <citation type="submission" date="2014-07" db="EMBL/GenBank/DDBJ databases">
        <authorList>
            <person name="Harkins D.M."/>
            <person name="Lesho E."/>
            <person name="Waterman P.E."/>
            <person name="Chan A."/>
            <person name="Fouts D.E."/>
        </authorList>
    </citation>
    <scope>NUCLEOTIDE SEQUENCE [LARGE SCALE GENOMIC DNA]</scope>
    <source>
        <strain evidence="1 2">MRSN 3527</strain>
    </source>
</reference>
<sequence length="65" mass="7249">MMSRTIIKSSGYNFARHKSGSFEINFSEKYSLIHVPATKNKAASNQISPINPLGVYVDCQIDNTQ</sequence>
<protein>
    <submittedName>
        <fullName evidence="1">Uncharacterized protein</fullName>
    </submittedName>
</protein>
<name>A0A0J0ZNJ5_ACIBA</name>
<organism evidence="1 2">
    <name type="scientific">Acinetobacter baumannii MRSN 3527</name>
    <dbReference type="NCBI Taxonomy" id="1409923"/>
    <lineage>
        <taxon>Bacteria</taxon>
        <taxon>Pseudomonadati</taxon>
        <taxon>Pseudomonadota</taxon>
        <taxon>Gammaproteobacteria</taxon>
        <taxon>Moraxellales</taxon>
        <taxon>Moraxellaceae</taxon>
        <taxon>Acinetobacter</taxon>
        <taxon>Acinetobacter calcoaceticus/baumannii complex</taxon>
    </lineage>
</organism>
<gene>
    <name evidence="1" type="ORF">T630_1980</name>
</gene>
<evidence type="ECO:0000313" key="2">
    <source>
        <dbReference type="Proteomes" id="UP000036122"/>
    </source>
</evidence>
<proteinExistence type="predicted"/>
<accession>A0A0J0ZNJ5</accession>
<dbReference type="PATRIC" id="fig|1409923.3.peg.2688"/>
<dbReference type="AlphaFoldDB" id="A0A0J0ZNJ5"/>